<sequence>MTFTNERTIRDKVLYTKACILSLQLFRKSKNLCKENVCGYKSFVSTYIRSCTLQLETVGCTNQCNVLQSQ</sequence>
<organism evidence="1 2">
    <name type="scientific">Brenthis ino</name>
    <name type="common">lesser marbled fritillary</name>
    <dbReference type="NCBI Taxonomy" id="405034"/>
    <lineage>
        <taxon>Eukaryota</taxon>
        <taxon>Metazoa</taxon>
        <taxon>Ecdysozoa</taxon>
        <taxon>Arthropoda</taxon>
        <taxon>Hexapoda</taxon>
        <taxon>Insecta</taxon>
        <taxon>Pterygota</taxon>
        <taxon>Neoptera</taxon>
        <taxon>Endopterygota</taxon>
        <taxon>Lepidoptera</taxon>
        <taxon>Glossata</taxon>
        <taxon>Ditrysia</taxon>
        <taxon>Papilionoidea</taxon>
        <taxon>Nymphalidae</taxon>
        <taxon>Heliconiinae</taxon>
        <taxon>Argynnini</taxon>
        <taxon>Brenthis</taxon>
    </lineage>
</organism>
<dbReference type="EMBL" id="OV170224">
    <property type="protein sequence ID" value="CAH0724806.1"/>
    <property type="molecule type" value="Genomic_DNA"/>
</dbReference>
<accession>A0A8J9UQY8</accession>
<reference evidence="1" key="1">
    <citation type="submission" date="2021-12" db="EMBL/GenBank/DDBJ databases">
        <authorList>
            <person name="Martin H S."/>
        </authorList>
    </citation>
    <scope>NUCLEOTIDE SEQUENCE</scope>
</reference>
<evidence type="ECO:0000313" key="2">
    <source>
        <dbReference type="Proteomes" id="UP000838878"/>
    </source>
</evidence>
<feature type="non-terminal residue" evidence="1">
    <location>
        <position position="70"/>
    </location>
</feature>
<dbReference type="Proteomes" id="UP000838878">
    <property type="component" value="Chromosome 4"/>
</dbReference>
<gene>
    <name evidence="1" type="ORF">BINO364_LOCUS10464</name>
</gene>
<protein>
    <submittedName>
        <fullName evidence="1">Uncharacterized protein</fullName>
    </submittedName>
</protein>
<name>A0A8J9UQY8_9NEOP</name>
<evidence type="ECO:0000313" key="1">
    <source>
        <dbReference type="EMBL" id="CAH0724806.1"/>
    </source>
</evidence>
<keyword evidence="2" id="KW-1185">Reference proteome</keyword>
<dbReference type="AlphaFoldDB" id="A0A8J9UQY8"/>
<proteinExistence type="predicted"/>